<organism evidence="3 4">
    <name type="scientific">Blepharisma stoltei</name>
    <dbReference type="NCBI Taxonomy" id="1481888"/>
    <lineage>
        <taxon>Eukaryota</taxon>
        <taxon>Sar</taxon>
        <taxon>Alveolata</taxon>
        <taxon>Ciliophora</taxon>
        <taxon>Postciliodesmatophora</taxon>
        <taxon>Heterotrichea</taxon>
        <taxon>Heterotrichida</taxon>
        <taxon>Blepharismidae</taxon>
        <taxon>Blepharisma</taxon>
    </lineage>
</organism>
<evidence type="ECO:0000313" key="3">
    <source>
        <dbReference type="EMBL" id="CAG9321880.1"/>
    </source>
</evidence>
<dbReference type="InterPro" id="IPR018247">
    <property type="entry name" value="EF_Hand_1_Ca_BS"/>
</dbReference>
<dbReference type="PROSITE" id="PS50222">
    <property type="entry name" value="EF_HAND_2"/>
    <property type="match status" value="1"/>
</dbReference>
<dbReference type="InterPro" id="IPR011992">
    <property type="entry name" value="EF-hand-dom_pair"/>
</dbReference>
<evidence type="ECO:0000313" key="4">
    <source>
        <dbReference type="Proteomes" id="UP001162131"/>
    </source>
</evidence>
<dbReference type="GO" id="GO:0005509">
    <property type="term" value="F:calcium ion binding"/>
    <property type="evidence" value="ECO:0007669"/>
    <property type="project" value="InterPro"/>
</dbReference>
<sequence>MGCACSSRDDDSKLNSEEKFIKAAEEILGIGKLKVAWYDKGISRFAIDQELSEKNFKHAYESLNLSTDFLNDDNSPLFRFYEHFKLMKGYEIRKLACLGIWLGTDDWKKKAYWLFKNYDRDCSNKLDLLEIRYMLDDMIKLTLAIVEFTQFVYPQKSIMLQKYLRKIRRSKVMLKKYLVVLIFRGGTVHEISLIDFLECFEDSTVKKLISDQGFRELLMECGELQTQSDLIYS</sequence>
<keyword evidence="1" id="KW-0106">Calcium</keyword>
<gene>
    <name evidence="3" type="ORF">BSTOLATCC_MIC29785</name>
</gene>
<proteinExistence type="predicted"/>
<dbReference type="InterPro" id="IPR002048">
    <property type="entry name" value="EF_hand_dom"/>
</dbReference>
<dbReference type="EMBL" id="CAJZBQ010000029">
    <property type="protein sequence ID" value="CAG9321880.1"/>
    <property type="molecule type" value="Genomic_DNA"/>
</dbReference>
<feature type="domain" description="EF-hand" evidence="2">
    <location>
        <begin position="106"/>
        <end position="141"/>
    </location>
</feature>
<evidence type="ECO:0000256" key="1">
    <source>
        <dbReference type="ARBA" id="ARBA00022837"/>
    </source>
</evidence>
<dbReference type="SUPFAM" id="SSF47473">
    <property type="entry name" value="EF-hand"/>
    <property type="match status" value="1"/>
</dbReference>
<keyword evidence="4" id="KW-1185">Reference proteome</keyword>
<evidence type="ECO:0000259" key="2">
    <source>
        <dbReference type="PROSITE" id="PS50222"/>
    </source>
</evidence>
<dbReference type="PROSITE" id="PS00018">
    <property type="entry name" value="EF_HAND_1"/>
    <property type="match status" value="1"/>
</dbReference>
<comment type="caution">
    <text evidence="3">The sequence shown here is derived from an EMBL/GenBank/DDBJ whole genome shotgun (WGS) entry which is preliminary data.</text>
</comment>
<dbReference type="Proteomes" id="UP001162131">
    <property type="component" value="Unassembled WGS sequence"/>
</dbReference>
<protein>
    <recommendedName>
        <fullName evidence="2">EF-hand domain-containing protein</fullName>
    </recommendedName>
</protein>
<name>A0AAU9J9G5_9CILI</name>
<dbReference type="AlphaFoldDB" id="A0AAU9J9G5"/>
<accession>A0AAU9J9G5</accession>
<reference evidence="3" key="1">
    <citation type="submission" date="2021-09" db="EMBL/GenBank/DDBJ databases">
        <authorList>
            <consortium name="AG Swart"/>
            <person name="Singh M."/>
            <person name="Singh A."/>
            <person name="Seah K."/>
            <person name="Emmerich C."/>
        </authorList>
    </citation>
    <scope>NUCLEOTIDE SEQUENCE</scope>
    <source>
        <strain evidence="3">ATCC30299</strain>
    </source>
</reference>